<dbReference type="RefSeq" id="WP_092164050.1">
    <property type="nucleotide sequence ID" value="NZ_BNAB01000008.1"/>
</dbReference>
<evidence type="ECO:0000256" key="2">
    <source>
        <dbReference type="ARBA" id="ARBA00022573"/>
    </source>
</evidence>
<keyword evidence="4" id="KW-0808">Transferase</keyword>
<comment type="caution">
    <text evidence="7">The sequence shown here is derived from an EMBL/GenBank/DDBJ whole genome shotgun (WGS) entry which is preliminary data.</text>
</comment>
<evidence type="ECO:0000256" key="4">
    <source>
        <dbReference type="ARBA" id="ARBA00022679"/>
    </source>
</evidence>
<name>A0AAN5A0E7_9RHOB</name>
<dbReference type="GO" id="GO:0009236">
    <property type="term" value="P:cobalamin biosynthetic process"/>
    <property type="evidence" value="ECO:0007669"/>
    <property type="project" value="UniProtKB-KW"/>
</dbReference>
<dbReference type="InterPro" id="IPR029063">
    <property type="entry name" value="SAM-dependent_MTases_sf"/>
</dbReference>
<evidence type="ECO:0000256" key="3">
    <source>
        <dbReference type="ARBA" id="ARBA00022603"/>
    </source>
</evidence>
<protein>
    <submittedName>
        <fullName evidence="8">Precorrin-6Y C5,15-methyltransferase (Decarboxylating)</fullName>
    </submittedName>
    <submittedName>
        <fullName evidence="7">Precorrin-6Y methyltransferase</fullName>
    </submittedName>
</protein>
<reference evidence="8 9" key="2">
    <citation type="submission" date="2016-10" db="EMBL/GenBank/DDBJ databases">
        <authorList>
            <person name="Varghese N."/>
            <person name="Submissions S."/>
        </authorList>
    </citation>
    <scope>NUCLEOTIDE SEQUENCE [LARGE SCALE GENOMIC DNA]</scope>
    <source>
        <strain evidence="8 9">DSM 24802</strain>
    </source>
</reference>
<dbReference type="InterPro" id="IPR012818">
    <property type="entry name" value="CbiE"/>
</dbReference>
<keyword evidence="3 7" id="KW-0489">Methyltransferase</keyword>
<comment type="pathway">
    <text evidence="1">Cofactor biosynthesis; adenosylcobalamin biosynthesis.</text>
</comment>
<dbReference type="InterPro" id="IPR000878">
    <property type="entry name" value="4pyrrol_Mease"/>
</dbReference>
<keyword evidence="2" id="KW-0169">Cobalamin biosynthesis</keyword>
<dbReference type="PANTHER" id="PTHR43182:SF1">
    <property type="entry name" value="COBALT-PRECORRIN-7 C(5)-METHYLTRANSFERASE"/>
    <property type="match status" value="1"/>
</dbReference>
<dbReference type="Proteomes" id="UP000634647">
    <property type="component" value="Unassembled WGS sequence"/>
</dbReference>
<reference evidence="7" key="3">
    <citation type="submission" date="2023-06" db="EMBL/GenBank/DDBJ databases">
        <authorList>
            <person name="Sun Q."/>
            <person name="Zhou Y."/>
        </authorList>
    </citation>
    <scope>NUCLEOTIDE SEQUENCE</scope>
    <source>
        <strain evidence="7">CGMCC 1.10859</strain>
    </source>
</reference>
<dbReference type="NCBIfam" id="TIGR02469">
    <property type="entry name" value="CbiT"/>
    <property type="match status" value="1"/>
</dbReference>
<dbReference type="Gene3D" id="3.40.50.150">
    <property type="entry name" value="Vaccinia Virus protein VP39"/>
    <property type="match status" value="1"/>
</dbReference>
<dbReference type="PANTHER" id="PTHR43182">
    <property type="entry name" value="COBALT-PRECORRIN-6B C(15)-METHYLTRANSFERASE (DECARBOXYLATING)"/>
    <property type="match status" value="1"/>
</dbReference>
<evidence type="ECO:0000313" key="8">
    <source>
        <dbReference type="EMBL" id="SDX05013.1"/>
    </source>
</evidence>
<evidence type="ECO:0000313" key="7">
    <source>
        <dbReference type="EMBL" id="GHE02109.1"/>
    </source>
</evidence>
<dbReference type="PIRSF" id="PIRSF036428">
    <property type="entry name" value="CobL"/>
    <property type="match status" value="1"/>
</dbReference>
<dbReference type="SUPFAM" id="SSF53790">
    <property type="entry name" value="Tetrapyrrole methylase"/>
    <property type="match status" value="1"/>
</dbReference>
<dbReference type="SUPFAM" id="SSF53335">
    <property type="entry name" value="S-adenosyl-L-methionine-dependent methyltransferases"/>
    <property type="match status" value="1"/>
</dbReference>
<accession>A0AAN5A0E7</accession>
<reference evidence="7" key="1">
    <citation type="journal article" date="2014" name="Int. J. Syst. Evol. Microbiol.">
        <title>Complete genome sequence of Corynebacterium casei LMG S-19264T (=DSM 44701T), isolated from a smear-ripened cheese.</title>
        <authorList>
            <consortium name="US DOE Joint Genome Institute (JGI-PGF)"/>
            <person name="Walter F."/>
            <person name="Albersmeier A."/>
            <person name="Kalinowski J."/>
            <person name="Ruckert C."/>
        </authorList>
    </citation>
    <scope>NUCLEOTIDE SEQUENCE</scope>
    <source>
        <strain evidence="7">CGMCC 1.10859</strain>
    </source>
</reference>
<keyword evidence="9" id="KW-1185">Reference proteome</keyword>
<proteinExistence type="predicted"/>
<dbReference type="AlphaFoldDB" id="A0AAN5A0E7"/>
<sequence length="397" mass="41213">MPDPWLSIIGLGEDGLTGLGAPARAALDAAEAIFGGPRHLELAVAGDRGRPWPVPFALAPVLALKGRPVAVLASGDPFWHGAGGSLAARLDPGEWRAFPGPSTFSLAAARLGWRLEEVACLGLHAAPFARALDHLAPGARLICLMRDAAALPEFAGWLVTQGFGASRLWRLQALGGPREEITETTAAALAASAPAGIAPIALAVEAAGAPGLPRTPGLPDALFAHDGQITKRPARALTLAALAPRPAEMLWDIGCGSGSVAVEWLRAAPRSRAAGVEADPTRAARARANAEAFGLGDRLSVTEARAPEGLEGLPRPDAVFIGGGAGEALLTRLWEILPAGTRLVANAVTLETEALLTRWSGARGGTLLRIELAEAQPLGTRRGWHPLRPLVQWSVTR</sequence>
<dbReference type="GO" id="GO:0032259">
    <property type="term" value="P:methylation"/>
    <property type="evidence" value="ECO:0007669"/>
    <property type="project" value="UniProtKB-KW"/>
</dbReference>
<dbReference type="InterPro" id="IPR014008">
    <property type="entry name" value="Cbl_synth_MTase_CbiT"/>
</dbReference>
<dbReference type="CDD" id="cd11644">
    <property type="entry name" value="Precorrin-6Y-MT"/>
    <property type="match status" value="1"/>
</dbReference>
<gene>
    <name evidence="7" type="primary">cobL</name>
    <name evidence="7" type="ORF">GCM10008024_20400</name>
    <name evidence="8" type="ORF">SAMN05444006_10993</name>
</gene>
<evidence type="ECO:0000259" key="6">
    <source>
        <dbReference type="Pfam" id="PF00590"/>
    </source>
</evidence>
<dbReference type="Gene3D" id="3.40.1010.10">
    <property type="entry name" value="Cobalt-precorrin-4 Transmethylase, Domain 1"/>
    <property type="match status" value="1"/>
</dbReference>
<feature type="domain" description="Tetrapyrrole methylase" evidence="6">
    <location>
        <begin position="6"/>
        <end position="189"/>
    </location>
</feature>
<dbReference type="InterPro" id="IPR014777">
    <property type="entry name" value="4pyrrole_Mease_sub1"/>
</dbReference>
<evidence type="ECO:0000313" key="9">
    <source>
        <dbReference type="Proteomes" id="UP000199541"/>
    </source>
</evidence>
<dbReference type="GO" id="GO:0008276">
    <property type="term" value="F:protein methyltransferase activity"/>
    <property type="evidence" value="ECO:0007669"/>
    <property type="project" value="InterPro"/>
</dbReference>
<organism evidence="7 10">
    <name type="scientific">Allgaiera indica</name>
    <dbReference type="NCBI Taxonomy" id="765699"/>
    <lineage>
        <taxon>Bacteria</taxon>
        <taxon>Pseudomonadati</taxon>
        <taxon>Pseudomonadota</taxon>
        <taxon>Alphaproteobacteria</taxon>
        <taxon>Rhodobacterales</taxon>
        <taxon>Paracoccaceae</taxon>
        <taxon>Allgaiera</taxon>
    </lineage>
</organism>
<dbReference type="EMBL" id="BNAB01000008">
    <property type="protein sequence ID" value="GHE02109.1"/>
    <property type="molecule type" value="Genomic_DNA"/>
</dbReference>
<dbReference type="Pfam" id="PF00590">
    <property type="entry name" value="TP_methylase"/>
    <property type="match status" value="1"/>
</dbReference>
<dbReference type="InterPro" id="IPR035996">
    <property type="entry name" value="4pyrrol_Methylase_sf"/>
</dbReference>
<dbReference type="EMBL" id="FNOB01000009">
    <property type="protein sequence ID" value="SDX05013.1"/>
    <property type="molecule type" value="Genomic_DNA"/>
</dbReference>
<evidence type="ECO:0000313" key="10">
    <source>
        <dbReference type="Proteomes" id="UP000634647"/>
    </source>
</evidence>
<dbReference type="InterPro" id="IPR050714">
    <property type="entry name" value="Cobalamin_biosynth_MTase"/>
</dbReference>
<evidence type="ECO:0000256" key="5">
    <source>
        <dbReference type="ARBA" id="ARBA00022691"/>
    </source>
</evidence>
<dbReference type="InterPro" id="IPR006365">
    <property type="entry name" value="Cbl_synth_CobL"/>
</dbReference>
<evidence type="ECO:0000256" key="1">
    <source>
        <dbReference type="ARBA" id="ARBA00004953"/>
    </source>
</evidence>
<dbReference type="Proteomes" id="UP000199541">
    <property type="component" value="Unassembled WGS sequence"/>
</dbReference>
<keyword evidence="5" id="KW-0949">S-adenosyl-L-methionine</keyword>
<dbReference type="NCBIfam" id="TIGR02467">
    <property type="entry name" value="CbiE"/>
    <property type="match status" value="1"/>
</dbReference>